<evidence type="ECO:0000313" key="3">
    <source>
        <dbReference type="Proteomes" id="UP000462152"/>
    </source>
</evidence>
<sequence length="251" mass="27164">MSEAACTAPVVLLHGVGLDRTVWSDVEERLTDRRTVALNLPGHGSRPPLTQPVSLTDMAEDVLARMPTGRVHLVGFSLGALIAQTIAARHPERVESLACVSSVCSRSPEEADAVRARLAAARQDFRASMHQALDRWFPGRDDVSLERRDKTAEVLMANDVESYLHAYAVFASGDREVLPELPSISAPTTAVTGELDTGSTPEMVDRLAGFVPDLRRRVVPGVRHMLPVEAPGELVAELNELITESEGAHHG</sequence>
<dbReference type="InterPro" id="IPR050228">
    <property type="entry name" value="Carboxylesterase_BioH"/>
</dbReference>
<gene>
    <name evidence="2" type="ORF">GMA10_11490</name>
</gene>
<dbReference type="OrthoDB" id="3519228at2"/>
<keyword evidence="2" id="KW-0378">Hydrolase</keyword>
<protein>
    <submittedName>
        <fullName evidence="2">Alpha/beta fold hydrolase</fullName>
    </submittedName>
</protein>
<dbReference type="PANTHER" id="PTHR43194:SF2">
    <property type="entry name" value="PEROXISOMAL MEMBRANE PROTEIN LPX1"/>
    <property type="match status" value="1"/>
</dbReference>
<dbReference type="SUPFAM" id="SSF53474">
    <property type="entry name" value="alpha/beta-Hydrolases"/>
    <property type="match status" value="1"/>
</dbReference>
<name>A0A7K1LLA2_9MICC</name>
<evidence type="ECO:0000313" key="2">
    <source>
        <dbReference type="EMBL" id="MUN55823.1"/>
    </source>
</evidence>
<comment type="caution">
    <text evidence="2">The sequence shown here is derived from an EMBL/GenBank/DDBJ whole genome shotgun (WGS) entry which is preliminary data.</text>
</comment>
<dbReference type="Pfam" id="PF00561">
    <property type="entry name" value="Abhydrolase_1"/>
    <property type="match status" value="1"/>
</dbReference>
<reference evidence="2 3" key="1">
    <citation type="submission" date="2019-12" db="EMBL/GenBank/DDBJ databases">
        <authorList>
            <person name="Li J."/>
            <person name="Shi Y."/>
            <person name="Xu G."/>
            <person name="Xiao D."/>
            <person name="Ran X."/>
        </authorList>
    </citation>
    <scope>NUCLEOTIDE SEQUENCE [LARGE SCALE GENOMIC DNA]</scope>
    <source>
        <strain evidence="2 3">JCM 15915</strain>
    </source>
</reference>
<dbReference type="EMBL" id="WOGT01000009">
    <property type="protein sequence ID" value="MUN55823.1"/>
    <property type="molecule type" value="Genomic_DNA"/>
</dbReference>
<organism evidence="2 3">
    <name type="scientific">Rothia koreensis</name>
    <dbReference type="NCBI Taxonomy" id="592378"/>
    <lineage>
        <taxon>Bacteria</taxon>
        <taxon>Bacillati</taxon>
        <taxon>Actinomycetota</taxon>
        <taxon>Actinomycetes</taxon>
        <taxon>Micrococcales</taxon>
        <taxon>Micrococcaceae</taxon>
        <taxon>Rothia</taxon>
    </lineage>
</organism>
<feature type="domain" description="AB hydrolase-1" evidence="1">
    <location>
        <begin position="9"/>
        <end position="230"/>
    </location>
</feature>
<dbReference type="Proteomes" id="UP000462152">
    <property type="component" value="Unassembled WGS sequence"/>
</dbReference>
<dbReference type="PRINTS" id="PR00111">
    <property type="entry name" value="ABHYDROLASE"/>
</dbReference>
<accession>A0A7K1LLA2</accession>
<dbReference type="GO" id="GO:0016787">
    <property type="term" value="F:hydrolase activity"/>
    <property type="evidence" value="ECO:0007669"/>
    <property type="project" value="UniProtKB-KW"/>
</dbReference>
<dbReference type="InterPro" id="IPR000073">
    <property type="entry name" value="AB_hydrolase_1"/>
</dbReference>
<dbReference type="RefSeq" id="WP_129316342.1">
    <property type="nucleotide sequence ID" value="NZ_NOIQ01000024.1"/>
</dbReference>
<evidence type="ECO:0000259" key="1">
    <source>
        <dbReference type="Pfam" id="PF00561"/>
    </source>
</evidence>
<dbReference type="InterPro" id="IPR029058">
    <property type="entry name" value="AB_hydrolase_fold"/>
</dbReference>
<dbReference type="Gene3D" id="3.40.50.1820">
    <property type="entry name" value="alpha/beta hydrolase"/>
    <property type="match status" value="1"/>
</dbReference>
<proteinExistence type="predicted"/>
<dbReference type="AlphaFoldDB" id="A0A7K1LLA2"/>
<keyword evidence="3" id="KW-1185">Reference proteome</keyword>
<dbReference type="PANTHER" id="PTHR43194">
    <property type="entry name" value="HYDROLASE ALPHA/BETA FOLD FAMILY"/>
    <property type="match status" value="1"/>
</dbReference>